<dbReference type="RefSeq" id="WP_264673000.1">
    <property type="nucleotide sequence ID" value="NZ_CP109968.1"/>
</dbReference>
<dbReference type="Proteomes" id="UP000298735">
    <property type="component" value="Chromosome Circular"/>
</dbReference>
<organism evidence="1 2">
    <name type="scientific">Agrobacterium salinitolerans</name>
    <dbReference type="NCBI Taxonomy" id="1183413"/>
    <lineage>
        <taxon>Bacteria</taxon>
        <taxon>Pseudomonadati</taxon>
        <taxon>Pseudomonadota</taxon>
        <taxon>Alphaproteobacteria</taxon>
        <taxon>Hyphomicrobiales</taxon>
        <taxon>Rhizobiaceae</taxon>
        <taxon>Rhizobium/Agrobacterium group</taxon>
        <taxon>Agrobacterium</taxon>
    </lineage>
</organism>
<evidence type="ECO:0000313" key="2">
    <source>
        <dbReference type="Proteomes" id="UP000298735"/>
    </source>
</evidence>
<reference evidence="1" key="1">
    <citation type="submission" date="2022-10" db="EMBL/GenBank/DDBJ databases">
        <title>Complete genome sequence of Agrobacterium salinitolerans CFBP5507.</title>
        <authorList>
            <person name="Tchabashvili S."/>
            <person name="Yen H.-C."/>
            <person name="Haryono M."/>
            <person name="Lin Y.-C."/>
            <person name="Lai E.-M."/>
            <person name="Kuo C.-H."/>
        </authorList>
    </citation>
    <scope>NUCLEOTIDE SEQUENCE</scope>
    <source>
        <strain evidence="1">CFBP5507</strain>
    </source>
</reference>
<accession>A0A9X9K6Y0</accession>
<evidence type="ECO:0000313" key="1">
    <source>
        <dbReference type="EMBL" id="UYZ06167.1"/>
    </source>
</evidence>
<gene>
    <name evidence="1" type="ORF">CFBP5507_07810</name>
</gene>
<name>A0A9X9K6Y0_9HYPH</name>
<dbReference type="AlphaFoldDB" id="A0A9X9K6Y0"/>
<sequence length="186" mass="19051">MELAASFVTSIFGGGGAAATGAATGAATTAAAAPAAAGFSLSSLLQGTATVLGMVQSINAGKADAEALTAAADDAAREVPLETLQGINRRTAIKQQMMESIGQQDVAYAASGVDLSFGTPSQARKEAFRQTDLAVTSDVGTEQTRIGRLQEREAEYRKRASRAKRSALFDAALVGFKGATSIADRY</sequence>
<proteinExistence type="predicted"/>
<protein>
    <submittedName>
        <fullName evidence="1">Uncharacterized protein</fullName>
    </submittedName>
</protein>
<dbReference type="KEGG" id="asal:CFBP5507_07810"/>
<dbReference type="EMBL" id="CP109968">
    <property type="protein sequence ID" value="UYZ06167.1"/>
    <property type="molecule type" value="Genomic_DNA"/>
</dbReference>